<dbReference type="GO" id="GO:0004801">
    <property type="term" value="F:transaldolase activity"/>
    <property type="evidence" value="ECO:0007669"/>
    <property type="project" value="UniProtKB-UniRule"/>
</dbReference>
<comment type="subcellular location">
    <subcellularLocation>
        <location evidence="2 11">Cytoplasm</location>
    </subcellularLocation>
</comment>
<evidence type="ECO:0000256" key="6">
    <source>
        <dbReference type="ARBA" id="ARBA00022490"/>
    </source>
</evidence>
<dbReference type="SUPFAM" id="SSF51569">
    <property type="entry name" value="Aldolase"/>
    <property type="match status" value="1"/>
</dbReference>
<feature type="active site" description="Schiff-base intermediate with substrate" evidence="11">
    <location>
        <position position="142"/>
    </location>
</feature>
<dbReference type="HAMAP" id="MF_00493">
    <property type="entry name" value="Transaldolase_2"/>
    <property type="match status" value="1"/>
</dbReference>
<evidence type="ECO:0000313" key="13">
    <source>
        <dbReference type="Proteomes" id="UP000249304"/>
    </source>
</evidence>
<comment type="pathway">
    <text evidence="3 11">Carbohydrate degradation; pentose phosphate pathway; D-glyceraldehyde 3-phosphate and beta-D-fructose 6-phosphate from D-ribose 5-phosphate and D-xylulose 5-phosphate (non-oxidative stage): step 2/3.</text>
</comment>
<protein>
    <recommendedName>
        <fullName evidence="5 11">Transaldolase</fullName>
        <ecNumber evidence="5 11">2.2.1.2</ecNumber>
    </recommendedName>
</protein>
<dbReference type="Pfam" id="PF00923">
    <property type="entry name" value="TAL_FSA"/>
    <property type="match status" value="1"/>
</dbReference>
<dbReference type="CDD" id="cd00955">
    <property type="entry name" value="Transaldolase_like"/>
    <property type="match status" value="1"/>
</dbReference>
<evidence type="ECO:0000256" key="3">
    <source>
        <dbReference type="ARBA" id="ARBA00004857"/>
    </source>
</evidence>
<dbReference type="NCBIfam" id="NF002881">
    <property type="entry name" value="PRK03343.1"/>
    <property type="match status" value="1"/>
</dbReference>
<dbReference type="InterPro" id="IPR004732">
    <property type="entry name" value="Transaldolase_2"/>
</dbReference>
<accession>A0A2W2F8Q5</accession>
<dbReference type="InterPro" id="IPR013785">
    <property type="entry name" value="Aldolase_TIM"/>
</dbReference>
<keyword evidence="9 11" id="KW-0704">Schiff base</keyword>
<dbReference type="GO" id="GO:0006098">
    <property type="term" value="P:pentose-phosphate shunt"/>
    <property type="evidence" value="ECO:0007669"/>
    <property type="project" value="UniProtKB-UniRule"/>
</dbReference>
<dbReference type="RefSeq" id="WP_111176511.1">
    <property type="nucleotide sequence ID" value="NZ_POUD01000012.1"/>
</dbReference>
<dbReference type="GO" id="GO:0005737">
    <property type="term" value="C:cytoplasm"/>
    <property type="evidence" value="ECO:0007669"/>
    <property type="project" value="UniProtKB-SubCell"/>
</dbReference>
<comment type="caution">
    <text evidence="12">The sequence shown here is derived from an EMBL/GenBank/DDBJ whole genome shotgun (WGS) entry which is preliminary data.</text>
</comment>
<evidence type="ECO:0000256" key="7">
    <source>
        <dbReference type="ARBA" id="ARBA00022679"/>
    </source>
</evidence>
<dbReference type="PANTHER" id="PTHR10683:SF31">
    <property type="entry name" value="TRANSALDOLASE"/>
    <property type="match status" value="1"/>
</dbReference>
<dbReference type="PROSITE" id="PS01054">
    <property type="entry name" value="TRANSALDOLASE_1"/>
    <property type="match status" value="1"/>
</dbReference>
<dbReference type="Gene3D" id="3.20.20.70">
    <property type="entry name" value="Aldolase class I"/>
    <property type="match status" value="1"/>
</dbReference>
<evidence type="ECO:0000256" key="8">
    <source>
        <dbReference type="ARBA" id="ARBA00023126"/>
    </source>
</evidence>
<organism evidence="12 13">
    <name type="scientific">Nonomuraea aridisoli</name>
    <dbReference type="NCBI Taxonomy" id="2070368"/>
    <lineage>
        <taxon>Bacteria</taxon>
        <taxon>Bacillati</taxon>
        <taxon>Actinomycetota</taxon>
        <taxon>Actinomycetes</taxon>
        <taxon>Streptosporangiales</taxon>
        <taxon>Streptosporangiaceae</taxon>
        <taxon>Nonomuraea</taxon>
    </lineage>
</organism>
<comment type="catalytic activity">
    <reaction evidence="10 11">
        <text>D-sedoheptulose 7-phosphate + D-glyceraldehyde 3-phosphate = D-erythrose 4-phosphate + beta-D-fructose 6-phosphate</text>
        <dbReference type="Rhea" id="RHEA:17053"/>
        <dbReference type="ChEBI" id="CHEBI:16897"/>
        <dbReference type="ChEBI" id="CHEBI:57483"/>
        <dbReference type="ChEBI" id="CHEBI:57634"/>
        <dbReference type="ChEBI" id="CHEBI:59776"/>
        <dbReference type="EC" id="2.2.1.2"/>
    </reaction>
</comment>
<dbReference type="UniPathway" id="UPA00115">
    <property type="reaction ID" value="UER00414"/>
</dbReference>
<dbReference type="OrthoDB" id="9809101at2"/>
<dbReference type="EC" id="2.2.1.2" evidence="5 11"/>
<gene>
    <name evidence="11 12" type="primary">tal</name>
    <name evidence="12" type="ORF">C1J01_05015</name>
</gene>
<reference evidence="12 13" key="1">
    <citation type="submission" date="2018-01" db="EMBL/GenBank/DDBJ databases">
        <title>Draft genome sequence of Nonomuraea sp. KC333.</title>
        <authorList>
            <person name="Sahin N."/>
            <person name="Saygin H."/>
            <person name="Ay H."/>
        </authorList>
    </citation>
    <scope>NUCLEOTIDE SEQUENCE [LARGE SCALE GENOMIC DNA]</scope>
    <source>
        <strain evidence="12 13">KC333</strain>
    </source>
</reference>
<evidence type="ECO:0000313" key="12">
    <source>
        <dbReference type="EMBL" id="PZG21970.1"/>
    </source>
</evidence>
<evidence type="ECO:0000256" key="11">
    <source>
        <dbReference type="HAMAP-Rule" id="MF_00493"/>
    </source>
</evidence>
<dbReference type="NCBIfam" id="TIGR00876">
    <property type="entry name" value="tal_mycobact"/>
    <property type="match status" value="1"/>
</dbReference>
<evidence type="ECO:0000256" key="10">
    <source>
        <dbReference type="ARBA" id="ARBA00048810"/>
    </source>
</evidence>
<dbReference type="AlphaFoldDB" id="A0A2W2F8Q5"/>
<evidence type="ECO:0000256" key="4">
    <source>
        <dbReference type="ARBA" id="ARBA00008426"/>
    </source>
</evidence>
<keyword evidence="6 11" id="KW-0963">Cytoplasm</keyword>
<dbReference type="InterPro" id="IPR001585">
    <property type="entry name" value="TAL/FSA"/>
</dbReference>
<keyword evidence="7 11" id="KW-0808">Transferase</keyword>
<evidence type="ECO:0000256" key="9">
    <source>
        <dbReference type="ARBA" id="ARBA00023270"/>
    </source>
</evidence>
<evidence type="ECO:0000256" key="5">
    <source>
        <dbReference type="ARBA" id="ARBA00013151"/>
    </source>
</evidence>
<evidence type="ECO:0000256" key="2">
    <source>
        <dbReference type="ARBA" id="ARBA00004496"/>
    </source>
</evidence>
<dbReference type="GO" id="GO:0005975">
    <property type="term" value="P:carbohydrate metabolic process"/>
    <property type="evidence" value="ECO:0007669"/>
    <property type="project" value="InterPro"/>
</dbReference>
<keyword evidence="13" id="KW-1185">Reference proteome</keyword>
<comment type="similarity">
    <text evidence="4 11">Belongs to the transaldolase family. Type 2 subfamily.</text>
</comment>
<dbReference type="PANTHER" id="PTHR10683">
    <property type="entry name" value="TRANSALDOLASE"/>
    <property type="match status" value="1"/>
</dbReference>
<sequence length="371" mass="39488">MSGTDRLADLVAAGVSIWLDDLSRERLESGGLAGLVRDLHVSGVTTNPTIFAAAIAHGAAYDGRLRELAAAGADASAAVRELTTADVRDAADLFRPLHERTGGVDGRVSIEVDPRLARDTAGTVAEARQLWRTVARPNAFVKIPATEEGLPAVTAALAEGISVNVTLIFSPERYRAVVDAFLTGLERARAGGHDLAGIASVASFFVSRVDTEVDRRLEAIGTEEARALRGQAAIANARLAYAVHEELFAGDRWRALAGAGARPQRPLWASTSVKNPGYRDTRYVDELVAPGVVSTMPERTLRAVADHGRINGDTITGLGRPAQEVFDRLTAVGVDLDEVFRVLEDEGVAAFERSWVTLLEAVAARLAKARG</sequence>
<evidence type="ECO:0000256" key="1">
    <source>
        <dbReference type="ARBA" id="ARBA00003518"/>
    </source>
</evidence>
<dbReference type="Proteomes" id="UP000249304">
    <property type="component" value="Unassembled WGS sequence"/>
</dbReference>
<dbReference type="EMBL" id="POUD01000012">
    <property type="protein sequence ID" value="PZG21970.1"/>
    <property type="molecule type" value="Genomic_DNA"/>
</dbReference>
<comment type="function">
    <text evidence="1 11">Transaldolase is important for the balance of metabolites in the pentose-phosphate pathway.</text>
</comment>
<dbReference type="InterPro" id="IPR018225">
    <property type="entry name" value="Transaldolase_AS"/>
</dbReference>
<proteinExistence type="inferred from homology"/>
<keyword evidence="8 11" id="KW-0570">Pentose shunt</keyword>
<dbReference type="PIRSF" id="PIRSF036915">
    <property type="entry name" value="Trnald_Bac_Plnt"/>
    <property type="match status" value="1"/>
</dbReference>
<name>A0A2W2F8Q5_9ACTN</name>